<keyword evidence="3" id="KW-1185">Reference proteome</keyword>
<reference evidence="3" key="1">
    <citation type="journal article" date="2019" name="Int. J. Syst. Evol. Microbiol.">
        <title>The Global Catalogue of Microorganisms (GCM) 10K type strain sequencing project: providing services to taxonomists for standard genome sequencing and annotation.</title>
        <authorList>
            <consortium name="The Broad Institute Genomics Platform"/>
            <consortium name="The Broad Institute Genome Sequencing Center for Infectious Disease"/>
            <person name="Wu L."/>
            <person name="Ma J."/>
        </authorList>
    </citation>
    <scope>NUCLEOTIDE SEQUENCE [LARGE SCALE GENOMIC DNA]</scope>
    <source>
        <strain evidence="3">CCUG 15531</strain>
    </source>
</reference>
<accession>A0ABW4MLA2</accession>
<keyword evidence="1" id="KW-1133">Transmembrane helix</keyword>
<organism evidence="2 3">
    <name type="scientific">Fredinandcohnia salidurans</name>
    <dbReference type="NCBI Taxonomy" id="2595041"/>
    <lineage>
        <taxon>Bacteria</taxon>
        <taxon>Bacillati</taxon>
        <taxon>Bacillota</taxon>
        <taxon>Bacilli</taxon>
        <taxon>Bacillales</taxon>
        <taxon>Bacillaceae</taxon>
        <taxon>Fredinandcohnia</taxon>
    </lineage>
</organism>
<keyword evidence="1" id="KW-0812">Transmembrane</keyword>
<dbReference type="RefSeq" id="WP_304212593.1">
    <property type="nucleotide sequence ID" value="NZ_JBHUEK010000009.1"/>
</dbReference>
<protein>
    <submittedName>
        <fullName evidence="2">Uncharacterized protein</fullName>
    </submittedName>
</protein>
<dbReference type="EMBL" id="JBHUEK010000009">
    <property type="protein sequence ID" value="MFD1778371.1"/>
    <property type="molecule type" value="Genomic_DNA"/>
</dbReference>
<evidence type="ECO:0000313" key="2">
    <source>
        <dbReference type="EMBL" id="MFD1778371.1"/>
    </source>
</evidence>
<name>A0ABW4MLA2_9BACI</name>
<sequence>MSKSKRNLLIAIIGSLVIVTFGVVRILEIRDNHKINTQIAEACMDKGGTVVFEAKNIFSLDEVSCE</sequence>
<evidence type="ECO:0000256" key="1">
    <source>
        <dbReference type="SAM" id="Phobius"/>
    </source>
</evidence>
<comment type="caution">
    <text evidence="2">The sequence shown here is derived from an EMBL/GenBank/DDBJ whole genome shotgun (WGS) entry which is preliminary data.</text>
</comment>
<proteinExistence type="predicted"/>
<keyword evidence="1" id="KW-0472">Membrane</keyword>
<dbReference type="Proteomes" id="UP001597227">
    <property type="component" value="Unassembled WGS sequence"/>
</dbReference>
<evidence type="ECO:0000313" key="3">
    <source>
        <dbReference type="Proteomes" id="UP001597227"/>
    </source>
</evidence>
<gene>
    <name evidence="2" type="ORF">ACFSFW_06800</name>
</gene>
<feature type="transmembrane region" description="Helical" evidence="1">
    <location>
        <begin position="7"/>
        <end position="27"/>
    </location>
</feature>